<dbReference type="RefSeq" id="WP_276266003.1">
    <property type="nucleotide sequence ID" value="NZ_JARJLM010000327.1"/>
</dbReference>
<keyword evidence="3" id="KW-1185">Reference proteome</keyword>
<proteinExistence type="predicted"/>
<name>A0ABT6AR69_9BURK</name>
<dbReference type="Pfam" id="PF07811">
    <property type="entry name" value="TadE"/>
    <property type="match status" value="1"/>
</dbReference>
<comment type="caution">
    <text evidence="2">The sequence shown here is derived from an EMBL/GenBank/DDBJ whole genome shotgun (WGS) entry which is preliminary data.</text>
</comment>
<evidence type="ECO:0000259" key="1">
    <source>
        <dbReference type="Pfam" id="PF07811"/>
    </source>
</evidence>
<gene>
    <name evidence="2" type="ORF">P3W85_19500</name>
</gene>
<dbReference type="InterPro" id="IPR012495">
    <property type="entry name" value="TadE-like_dom"/>
</dbReference>
<feature type="domain" description="TadE-like" evidence="1">
    <location>
        <begin position="14"/>
        <end position="56"/>
    </location>
</feature>
<accession>A0ABT6AR69</accession>
<dbReference type="EMBL" id="JARJLM010000327">
    <property type="protein sequence ID" value="MDF3835129.1"/>
    <property type="molecule type" value="Genomic_DNA"/>
</dbReference>
<evidence type="ECO:0000313" key="3">
    <source>
        <dbReference type="Proteomes" id="UP001216674"/>
    </source>
</evidence>
<dbReference type="Proteomes" id="UP001216674">
    <property type="component" value="Unassembled WGS sequence"/>
</dbReference>
<protein>
    <submittedName>
        <fullName evidence="2">TadE/TadG family type IV pilus assembly protein</fullName>
    </submittedName>
</protein>
<organism evidence="2 3">
    <name type="scientific">Cupriavidus basilensis</name>
    <dbReference type="NCBI Taxonomy" id="68895"/>
    <lineage>
        <taxon>Bacteria</taxon>
        <taxon>Pseudomonadati</taxon>
        <taxon>Pseudomonadota</taxon>
        <taxon>Betaproteobacteria</taxon>
        <taxon>Burkholderiales</taxon>
        <taxon>Burkholderiaceae</taxon>
        <taxon>Cupriavidus</taxon>
    </lineage>
</organism>
<evidence type="ECO:0000313" key="2">
    <source>
        <dbReference type="EMBL" id="MDF3835129.1"/>
    </source>
</evidence>
<sequence length="167" mass="17704">MMMTHLHSKRNARGVAAVEFGLVLVPLLLLVCGVAEFGRAIYQYDIMTKATRDSARYLSQYAPDDPTYPTAQAQCLAVYGNTACSGTALVSGLTTSMVVVCDRVNSSGCPGGQYGNVITYDGSSAPAGTINLVEVKITGFAYSPVQSFIRASGITFSDIATVMRQVL</sequence>
<reference evidence="2 3" key="1">
    <citation type="submission" date="2023-03" db="EMBL/GenBank/DDBJ databases">
        <title>Draft assemblies of triclosan tolerant bacteria isolated from returned activated sludge.</title>
        <authorList>
            <person name="Van Hamelsveld S."/>
        </authorList>
    </citation>
    <scope>NUCLEOTIDE SEQUENCE [LARGE SCALE GENOMIC DNA]</scope>
    <source>
        <strain evidence="2 3">GW210010_S58</strain>
    </source>
</reference>